<accession>A0ABU1FD14</accession>
<organism evidence="1 2">
    <name type="scientific">Ruixingdingia sedimenti</name>
    <dbReference type="NCBI Taxonomy" id="3073604"/>
    <lineage>
        <taxon>Bacteria</taxon>
        <taxon>Pseudomonadati</taxon>
        <taxon>Pseudomonadota</taxon>
        <taxon>Alphaproteobacteria</taxon>
        <taxon>Rhodobacterales</taxon>
        <taxon>Paracoccaceae</taxon>
        <taxon>Ruixingdingia</taxon>
    </lineage>
</organism>
<proteinExistence type="predicted"/>
<reference evidence="1 2" key="1">
    <citation type="submission" date="2023-09" db="EMBL/GenBank/DDBJ databases">
        <title>Xinfangfangia sedmenti sp. nov., isolated the sedment.</title>
        <authorList>
            <person name="Xu L."/>
        </authorList>
    </citation>
    <scope>NUCLEOTIDE SEQUENCE [LARGE SCALE GENOMIC DNA]</scope>
    <source>
        <strain evidence="1 2">LG-4</strain>
    </source>
</reference>
<gene>
    <name evidence="1" type="ORF">RGD00_19405</name>
</gene>
<keyword evidence="2" id="KW-1185">Reference proteome</keyword>
<protein>
    <submittedName>
        <fullName evidence="1">Uncharacterized protein</fullName>
    </submittedName>
</protein>
<name>A0ABU1FD14_9RHOB</name>
<evidence type="ECO:0000313" key="1">
    <source>
        <dbReference type="EMBL" id="MDR5654783.1"/>
    </source>
</evidence>
<dbReference type="RefSeq" id="WP_310458929.1">
    <property type="nucleotide sequence ID" value="NZ_JAVKPH010000034.1"/>
</dbReference>
<comment type="caution">
    <text evidence="1">The sequence shown here is derived from an EMBL/GenBank/DDBJ whole genome shotgun (WGS) entry which is preliminary data.</text>
</comment>
<dbReference type="Proteomes" id="UP001247754">
    <property type="component" value="Unassembled WGS sequence"/>
</dbReference>
<evidence type="ECO:0000313" key="2">
    <source>
        <dbReference type="Proteomes" id="UP001247754"/>
    </source>
</evidence>
<dbReference type="EMBL" id="JAVKPH010000034">
    <property type="protein sequence ID" value="MDR5654783.1"/>
    <property type="molecule type" value="Genomic_DNA"/>
</dbReference>
<sequence>MSAILSREAPEFDVSAKGFRAAAGDLGEVIALLAGGIRPDPETLSRLSVSMRSLQGLLVDLAEVEAEVELMRRGEIQILPVLGEIA</sequence>